<comment type="caution">
    <text evidence="2">The sequence shown here is derived from an EMBL/GenBank/DDBJ whole genome shotgun (WGS) entry which is preliminary data.</text>
</comment>
<protein>
    <submittedName>
        <fullName evidence="2">Uncharacterized protein</fullName>
    </submittedName>
</protein>
<dbReference type="InterPro" id="IPR036305">
    <property type="entry name" value="RGS_sf"/>
</dbReference>
<gene>
    <name evidence="2" type="ORF">FCC1311_064982</name>
</gene>
<feature type="region of interest" description="Disordered" evidence="1">
    <location>
        <begin position="1"/>
        <end position="40"/>
    </location>
</feature>
<reference evidence="2 3" key="1">
    <citation type="submission" date="2017-12" db="EMBL/GenBank/DDBJ databases">
        <title>Sequencing, de novo assembly and annotation of complete genome of a new Thraustochytrid species, strain FCC1311.</title>
        <authorList>
            <person name="Sedici K."/>
            <person name="Godart F."/>
            <person name="Aiese Cigliano R."/>
            <person name="Sanseverino W."/>
            <person name="Barakat M."/>
            <person name="Ortet P."/>
            <person name="Marechal E."/>
            <person name="Cagnac O."/>
            <person name="Amato A."/>
        </authorList>
    </citation>
    <scope>NUCLEOTIDE SEQUENCE [LARGE SCALE GENOMIC DNA]</scope>
</reference>
<dbReference type="AlphaFoldDB" id="A0A2R5GIY8"/>
<dbReference type="Proteomes" id="UP000241890">
    <property type="component" value="Unassembled WGS sequence"/>
</dbReference>
<proteinExistence type="predicted"/>
<keyword evidence="3" id="KW-1185">Reference proteome</keyword>
<sequence length="611" mass="68817">MDILREAAARKARTAENEREKAEQQWRTPGAHGGWGKGPGRREKAFVLGCAAREVTPEERRTHFWRSKSRGETPAGKAAQVPFEALMWQAERAADRVTTQYLNVSPEDLRSPVQRRLFDALDELLANEVAQEAAEILLGSGIAPAPWYAWHALEEFRTAQLEPTAERDELARDEARNLLELFCDSTSALYVPVGDVIRGTIERVLHSTPEHIDIGRKLFLGMQSKIMVEMERFVLPHLLRDEDFRALVREEGIIVVAHLSMAELLFYPELCRIFGGYLAKCDPEANRVLEWLKLETVSARCAVLERDNDLVATLRRAANDQSVQHALERRRDEDVQTLEAHAFFFLRDTCLTDFMWTEGYLRCLSILAGVDLAALGDAYATREVMNVNNEKAGAGLASKKGRRARRPHAENKWGDNQAPDVQAGSALGEETEAPQSARGLERDRPHLLMQRLVHPFRRGDQLGRTVKRSATPRDWKYAHRCCCERVARKQGDLRIGASSANGSQRRVLVGLEGVMTHPRLRQGAKAFVSASYRPVDQHAIQVLHALKALRRDDSPLPFLEAATPLLTQYVDSDFASSASDEELDRVCTNIFARRYMPLLTALSTLSQKFRG</sequence>
<accession>A0A2R5GIY8</accession>
<evidence type="ECO:0000256" key="1">
    <source>
        <dbReference type="SAM" id="MobiDB-lite"/>
    </source>
</evidence>
<feature type="compositionally biased region" description="Basic and acidic residues" evidence="1">
    <location>
        <begin position="1"/>
        <end position="24"/>
    </location>
</feature>
<evidence type="ECO:0000313" key="2">
    <source>
        <dbReference type="EMBL" id="GBG30279.1"/>
    </source>
</evidence>
<dbReference type="SUPFAM" id="SSF48097">
    <property type="entry name" value="Regulator of G-protein signaling, RGS"/>
    <property type="match status" value="1"/>
</dbReference>
<feature type="region of interest" description="Disordered" evidence="1">
    <location>
        <begin position="395"/>
        <end position="421"/>
    </location>
</feature>
<dbReference type="EMBL" id="BEYU01000074">
    <property type="protein sequence ID" value="GBG30279.1"/>
    <property type="molecule type" value="Genomic_DNA"/>
</dbReference>
<organism evidence="2 3">
    <name type="scientific">Hondaea fermentalgiana</name>
    <dbReference type="NCBI Taxonomy" id="2315210"/>
    <lineage>
        <taxon>Eukaryota</taxon>
        <taxon>Sar</taxon>
        <taxon>Stramenopiles</taxon>
        <taxon>Bigyra</taxon>
        <taxon>Labyrinthulomycetes</taxon>
        <taxon>Thraustochytrida</taxon>
        <taxon>Thraustochytriidae</taxon>
        <taxon>Hondaea</taxon>
    </lineage>
</organism>
<name>A0A2R5GIY8_9STRA</name>
<dbReference type="InParanoid" id="A0A2R5GIY8"/>
<evidence type="ECO:0000313" key="3">
    <source>
        <dbReference type="Proteomes" id="UP000241890"/>
    </source>
</evidence>